<sequence length="77" mass="9019">MLKVVICTSSRKLDHHFLLAAITTAIDLLAVCIIYAKYCSHYRQSTEADSLEFFLRMFYHLMDNVISPAFHEFIFKE</sequence>
<dbReference type="EMBL" id="UZAG01004066">
    <property type="protein sequence ID" value="VDO16320.1"/>
    <property type="molecule type" value="Genomic_DNA"/>
</dbReference>
<reference evidence="4" key="1">
    <citation type="submission" date="2017-02" db="UniProtKB">
        <authorList>
            <consortium name="WormBaseParasite"/>
        </authorList>
    </citation>
    <scope>IDENTIFICATION</scope>
</reference>
<proteinExistence type="predicted"/>
<gene>
    <name evidence="2" type="ORF">BTMF_LOCUS4198</name>
</gene>
<accession>A0A0R3QEW3</accession>
<evidence type="ECO:0000256" key="1">
    <source>
        <dbReference type="SAM" id="Phobius"/>
    </source>
</evidence>
<keyword evidence="1" id="KW-1133">Transmembrane helix</keyword>
<dbReference type="AlphaFoldDB" id="A0A0R3QEW3"/>
<name>A0A0R3QEW3_9BILA</name>
<protein>
    <submittedName>
        <fullName evidence="4">CASP-like protein</fullName>
    </submittedName>
</protein>
<feature type="transmembrane region" description="Helical" evidence="1">
    <location>
        <begin position="17"/>
        <end position="36"/>
    </location>
</feature>
<reference evidence="2 3" key="2">
    <citation type="submission" date="2018-11" db="EMBL/GenBank/DDBJ databases">
        <authorList>
            <consortium name="Pathogen Informatics"/>
        </authorList>
    </citation>
    <scope>NUCLEOTIDE SEQUENCE [LARGE SCALE GENOMIC DNA]</scope>
</reference>
<keyword evidence="1" id="KW-0472">Membrane</keyword>
<keyword evidence="1" id="KW-0812">Transmembrane</keyword>
<keyword evidence="3" id="KW-1185">Reference proteome</keyword>
<organism evidence="4">
    <name type="scientific">Brugia timori</name>
    <dbReference type="NCBI Taxonomy" id="42155"/>
    <lineage>
        <taxon>Eukaryota</taxon>
        <taxon>Metazoa</taxon>
        <taxon>Ecdysozoa</taxon>
        <taxon>Nematoda</taxon>
        <taxon>Chromadorea</taxon>
        <taxon>Rhabditida</taxon>
        <taxon>Spirurina</taxon>
        <taxon>Spiruromorpha</taxon>
        <taxon>Filarioidea</taxon>
        <taxon>Onchocercidae</taxon>
        <taxon>Brugia</taxon>
    </lineage>
</organism>
<evidence type="ECO:0000313" key="4">
    <source>
        <dbReference type="WBParaSite" id="BTMF_0000490601-mRNA-1"/>
    </source>
</evidence>
<dbReference type="WBParaSite" id="BTMF_0000490601-mRNA-1">
    <property type="protein sequence ID" value="BTMF_0000490601-mRNA-1"/>
    <property type="gene ID" value="BTMF_0000490601"/>
</dbReference>
<evidence type="ECO:0000313" key="2">
    <source>
        <dbReference type="EMBL" id="VDO16320.1"/>
    </source>
</evidence>
<dbReference type="Proteomes" id="UP000280834">
    <property type="component" value="Unassembled WGS sequence"/>
</dbReference>
<evidence type="ECO:0000313" key="3">
    <source>
        <dbReference type="Proteomes" id="UP000280834"/>
    </source>
</evidence>